<evidence type="ECO:0000256" key="3">
    <source>
        <dbReference type="ARBA" id="ARBA00023125"/>
    </source>
</evidence>
<evidence type="ECO:0000259" key="6">
    <source>
        <dbReference type="PROSITE" id="PS50937"/>
    </source>
</evidence>
<proteinExistence type="predicted"/>
<keyword evidence="4" id="KW-0804">Transcription</keyword>
<dbReference type="PRINTS" id="PR00040">
    <property type="entry name" value="HTHMERR"/>
</dbReference>
<dbReference type="InterPro" id="IPR015358">
    <property type="entry name" value="Tscrpt_reg_MerR_DNA-bd"/>
</dbReference>
<gene>
    <name evidence="7" type="ORF">IFO71_01555</name>
</gene>
<keyword evidence="8" id="KW-1185">Reference proteome</keyword>
<protein>
    <submittedName>
        <fullName evidence="7">MerR family DNA-binding protein</fullName>
    </submittedName>
</protein>
<dbReference type="PANTHER" id="PTHR30204:SF69">
    <property type="entry name" value="MERR-FAMILY TRANSCRIPTIONAL REGULATOR"/>
    <property type="match status" value="1"/>
</dbReference>
<evidence type="ECO:0000256" key="4">
    <source>
        <dbReference type="ARBA" id="ARBA00023163"/>
    </source>
</evidence>
<accession>A0AAW3ZDP8</accession>
<keyword evidence="1" id="KW-0678">Repressor</keyword>
<dbReference type="Pfam" id="PF00376">
    <property type="entry name" value="MerR"/>
    <property type="match status" value="1"/>
</dbReference>
<evidence type="ECO:0000256" key="2">
    <source>
        <dbReference type="ARBA" id="ARBA00023015"/>
    </source>
</evidence>
<keyword evidence="3 7" id="KW-0238">DNA-binding</keyword>
<sequence>MSSNKQVSTLTVRRLAQQAGVTVHIVRNYLRRGLLRASARSPSGYQLFSSAELQRLQFIRTAQRLGFTLGEIEEILRRSRQRKSPCPMVRELMGRRLEQTRSQLEELLALQRRMTNAIEHWADLPDATPSGDDVCVLIEALMPMEFPDASQPGTRRPFWQGPVPGQDR</sequence>
<dbReference type="InterPro" id="IPR047057">
    <property type="entry name" value="MerR_fam"/>
</dbReference>
<dbReference type="SMART" id="SM00422">
    <property type="entry name" value="HTH_MERR"/>
    <property type="match status" value="1"/>
</dbReference>
<feature type="domain" description="HTH merR-type" evidence="6">
    <location>
        <begin position="9"/>
        <end position="78"/>
    </location>
</feature>
<comment type="caution">
    <text evidence="7">The sequence shown here is derived from an EMBL/GenBank/DDBJ whole genome shotgun (WGS) entry which is preliminary data.</text>
</comment>
<evidence type="ECO:0000256" key="1">
    <source>
        <dbReference type="ARBA" id="ARBA00022491"/>
    </source>
</evidence>
<dbReference type="InterPro" id="IPR009061">
    <property type="entry name" value="DNA-bd_dom_put_sf"/>
</dbReference>
<dbReference type="Proteomes" id="UP000613768">
    <property type="component" value="Unassembled WGS sequence"/>
</dbReference>
<feature type="region of interest" description="Disordered" evidence="5">
    <location>
        <begin position="146"/>
        <end position="168"/>
    </location>
</feature>
<dbReference type="SUPFAM" id="SSF46955">
    <property type="entry name" value="Putative DNA-binding domain"/>
    <property type="match status" value="1"/>
</dbReference>
<evidence type="ECO:0000256" key="5">
    <source>
        <dbReference type="SAM" id="MobiDB-lite"/>
    </source>
</evidence>
<dbReference type="PANTHER" id="PTHR30204">
    <property type="entry name" value="REDOX-CYCLING DRUG-SENSING TRANSCRIPTIONAL ACTIVATOR SOXR"/>
    <property type="match status" value="1"/>
</dbReference>
<dbReference type="Pfam" id="PF09278">
    <property type="entry name" value="MerR-DNA-bind"/>
    <property type="match status" value="1"/>
</dbReference>
<reference evidence="7 8" key="1">
    <citation type="submission" date="2020-09" db="EMBL/GenBank/DDBJ databases">
        <title>Pseudoxanthomonas sp. CAU 1598 isolated from sand of Yaerae Beach.</title>
        <authorList>
            <person name="Kim W."/>
        </authorList>
    </citation>
    <scope>NUCLEOTIDE SEQUENCE [LARGE SCALE GENOMIC DNA]</scope>
    <source>
        <strain evidence="7 8">CAU 1598</strain>
    </source>
</reference>
<dbReference type="EMBL" id="JACYTR010000002">
    <property type="protein sequence ID" value="MBD8524415.1"/>
    <property type="molecule type" value="Genomic_DNA"/>
</dbReference>
<dbReference type="GO" id="GO:0003677">
    <property type="term" value="F:DNA binding"/>
    <property type="evidence" value="ECO:0007669"/>
    <property type="project" value="UniProtKB-KW"/>
</dbReference>
<evidence type="ECO:0000313" key="7">
    <source>
        <dbReference type="EMBL" id="MBD8524415.1"/>
    </source>
</evidence>
<dbReference type="GO" id="GO:0003700">
    <property type="term" value="F:DNA-binding transcription factor activity"/>
    <property type="evidence" value="ECO:0007669"/>
    <property type="project" value="InterPro"/>
</dbReference>
<keyword evidence="2" id="KW-0805">Transcription regulation</keyword>
<dbReference type="Gene3D" id="1.10.1660.10">
    <property type="match status" value="1"/>
</dbReference>
<name>A0AAW3ZDP8_9GAMM</name>
<dbReference type="InterPro" id="IPR000551">
    <property type="entry name" value="MerR-type_HTH_dom"/>
</dbReference>
<dbReference type="AlphaFoldDB" id="A0AAW3ZDP8"/>
<organism evidence="7 8">
    <name type="scientific">Pseudomarimonas arenosa</name>
    <dbReference type="NCBI Taxonomy" id="2774145"/>
    <lineage>
        <taxon>Bacteria</taxon>
        <taxon>Pseudomonadati</taxon>
        <taxon>Pseudomonadota</taxon>
        <taxon>Gammaproteobacteria</taxon>
        <taxon>Lysobacterales</taxon>
        <taxon>Lysobacteraceae</taxon>
        <taxon>Pseudomarimonas</taxon>
    </lineage>
</organism>
<evidence type="ECO:0000313" key="8">
    <source>
        <dbReference type="Proteomes" id="UP000613768"/>
    </source>
</evidence>
<dbReference type="PROSITE" id="PS50937">
    <property type="entry name" value="HTH_MERR_2"/>
    <property type="match status" value="1"/>
</dbReference>